<accession>A0AAD7BTG7</accession>
<protein>
    <submittedName>
        <fullName evidence="1">Uncharacterized protein</fullName>
    </submittedName>
</protein>
<name>A0AAD7BTG7_9AGAR</name>
<evidence type="ECO:0000313" key="2">
    <source>
        <dbReference type="Proteomes" id="UP001221142"/>
    </source>
</evidence>
<dbReference type="EMBL" id="JARKIF010000009">
    <property type="protein sequence ID" value="KAJ7630300.1"/>
    <property type="molecule type" value="Genomic_DNA"/>
</dbReference>
<proteinExistence type="predicted"/>
<dbReference type="AlphaFoldDB" id="A0AAD7BTG7"/>
<organism evidence="1 2">
    <name type="scientific">Roridomyces roridus</name>
    <dbReference type="NCBI Taxonomy" id="1738132"/>
    <lineage>
        <taxon>Eukaryota</taxon>
        <taxon>Fungi</taxon>
        <taxon>Dikarya</taxon>
        <taxon>Basidiomycota</taxon>
        <taxon>Agaricomycotina</taxon>
        <taxon>Agaricomycetes</taxon>
        <taxon>Agaricomycetidae</taxon>
        <taxon>Agaricales</taxon>
        <taxon>Marasmiineae</taxon>
        <taxon>Mycenaceae</taxon>
        <taxon>Roridomyces</taxon>
    </lineage>
</organism>
<dbReference type="Proteomes" id="UP001221142">
    <property type="component" value="Unassembled WGS sequence"/>
</dbReference>
<gene>
    <name evidence="1" type="ORF">FB45DRAFT_1058331</name>
</gene>
<keyword evidence="2" id="KW-1185">Reference proteome</keyword>
<reference evidence="1" key="1">
    <citation type="submission" date="2023-03" db="EMBL/GenBank/DDBJ databases">
        <title>Massive genome expansion in bonnet fungi (Mycena s.s.) driven by repeated elements and novel gene families across ecological guilds.</title>
        <authorList>
            <consortium name="Lawrence Berkeley National Laboratory"/>
            <person name="Harder C.B."/>
            <person name="Miyauchi S."/>
            <person name="Viragh M."/>
            <person name="Kuo A."/>
            <person name="Thoen E."/>
            <person name="Andreopoulos B."/>
            <person name="Lu D."/>
            <person name="Skrede I."/>
            <person name="Drula E."/>
            <person name="Henrissat B."/>
            <person name="Morin E."/>
            <person name="Kohler A."/>
            <person name="Barry K."/>
            <person name="LaButti K."/>
            <person name="Morin E."/>
            <person name="Salamov A."/>
            <person name="Lipzen A."/>
            <person name="Mereny Z."/>
            <person name="Hegedus B."/>
            <person name="Baldrian P."/>
            <person name="Stursova M."/>
            <person name="Weitz H."/>
            <person name="Taylor A."/>
            <person name="Grigoriev I.V."/>
            <person name="Nagy L.G."/>
            <person name="Martin F."/>
            <person name="Kauserud H."/>
        </authorList>
    </citation>
    <scope>NUCLEOTIDE SEQUENCE</scope>
    <source>
        <strain evidence="1">9284</strain>
    </source>
</reference>
<sequence length="232" mass="26177">MSLLSFAQIPILLDILLDLFYGRLHMRPNLQLAGICFLDPNLKTIVFLAYSDYGICCLIRFSSLPSPRLILRVSRNRLLRKCAEHNLLGPLVTSFISCLSTSAPPLRVLWVPSTSSTPLKCTQPSFHHLLFHALSVAHDRIPSEPAITWPPNVSVIPTSRYLETRRHPPLHIPVVRYLQISSVTYRLQVSRDTFSPIPLRYHFRATSSSDLYPCATLAYTRRALPADSNTAS</sequence>
<evidence type="ECO:0000313" key="1">
    <source>
        <dbReference type="EMBL" id="KAJ7630300.1"/>
    </source>
</evidence>
<comment type="caution">
    <text evidence="1">The sequence shown here is derived from an EMBL/GenBank/DDBJ whole genome shotgun (WGS) entry which is preliminary data.</text>
</comment>